<reference evidence="3" key="1">
    <citation type="journal article" date="2019" name="Int. J. Syst. Evol. Microbiol.">
        <title>The Global Catalogue of Microorganisms (GCM) 10K type strain sequencing project: providing services to taxonomists for standard genome sequencing and annotation.</title>
        <authorList>
            <consortium name="The Broad Institute Genomics Platform"/>
            <consortium name="The Broad Institute Genome Sequencing Center for Infectious Disease"/>
            <person name="Wu L."/>
            <person name="Ma J."/>
        </authorList>
    </citation>
    <scope>NUCLEOTIDE SEQUENCE [LARGE SCALE GENOMIC DNA]</scope>
    <source>
        <strain evidence="3">ZS-35-S2</strain>
    </source>
</reference>
<feature type="transmembrane region" description="Helical" evidence="1">
    <location>
        <begin position="41"/>
        <end position="57"/>
    </location>
</feature>
<evidence type="ECO:0000256" key="1">
    <source>
        <dbReference type="SAM" id="Phobius"/>
    </source>
</evidence>
<feature type="transmembrane region" description="Helical" evidence="1">
    <location>
        <begin position="69"/>
        <end position="90"/>
    </location>
</feature>
<dbReference type="EMBL" id="JBHSPR010000010">
    <property type="protein sequence ID" value="MFC6017923.1"/>
    <property type="molecule type" value="Genomic_DNA"/>
</dbReference>
<proteinExistence type="predicted"/>
<evidence type="ECO:0008006" key="4">
    <source>
        <dbReference type="Google" id="ProtNLM"/>
    </source>
</evidence>
<gene>
    <name evidence="2" type="ORF">ACFP2T_17110</name>
</gene>
<feature type="transmembrane region" description="Helical" evidence="1">
    <location>
        <begin position="12"/>
        <end position="29"/>
    </location>
</feature>
<comment type="caution">
    <text evidence="2">The sequence shown here is derived from an EMBL/GenBank/DDBJ whole genome shotgun (WGS) entry which is preliminary data.</text>
</comment>
<evidence type="ECO:0000313" key="2">
    <source>
        <dbReference type="EMBL" id="MFC6017923.1"/>
    </source>
</evidence>
<feature type="transmembrane region" description="Helical" evidence="1">
    <location>
        <begin position="96"/>
        <end position="119"/>
    </location>
</feature>
<dbReference type="Proteomes" id="UP001596203">
    <property type="component" value="Unassembled WGS sequence"/>
</dbReference>
<evidence type="ECO:0000313" key="3">
    <source>
        <dbReference type="Proteomes" id="UP001596203"/>
    </source>
</evidence>
<dbReference type="RefSeq" id="WP_377422575.1">
    <property type="nucleotide sequence ID" value="NZ_JBHSPR010000010.1"/>
</dbReference>
<sequence length="126" mass="13212">MRAPRVGRLSLQLDAIYCALAGVSLILFVDPASERLTVPPAVIIASAIAIGGWAFALHRVARRPRLRPWLVGVLAVNVVAATLIAAFAEVRPWDGAFTLLLAAVAVEVAAFAVSQAVALRHAVPNG</sequence>
<keyword evidence="1" id="KW-0812">Transmembrane</keyword>
<accession>A0ABW1KA96</accession>
<organism evidence="2 3">
    <name type="scientific">Plantactinospora solaniradicis</name>
    <dbReference type="NCBI Taxonomy" id="1723736"/>
    <lineage>
        <taxon>Bacteria</taxon>
        <taxon>Bacillati</taxon>
        <taxon>Actinomycetota</taxon>
        <taxon>Actinomycetes</taxon>
        <taxon>Micromonosporales</taxon>
        <taxon>Micromonosporaceae</taxon>
        <taxon>Plantactinospora</taxon>
    </lineage>
</organism>
<keyword evidence="3" id="KW-1185">Reference proteome</keyword>
<keyword evidence="1" id="KW-1133">Transmembrane helix</keyword>
<protein>
    <recommendedName>
        <fullName evidence="4">Integral membrane protein</fullName>
    </recommendedName>
</protein>
<name>A0ABW1KA96_9ACTN</name>
<keyword evidence="1" id="KW-0472">Membrane</keyword>